<proteinExistence type="predicted"/>
<sequence length="59" mass="7230">MSFFGLYDDESAERIFESRRKMERLRLRIYNIVERSSWDTAILFKRINDAKKKKQRTGE</sequence>
<name>A0A0F9R6J8_9ZZZZ</name>
<dbReference type="AlphaFoldDB" id="A0A0F9R6J8"/>
<accession>A0A0F9R6J8</accession>
<dbReference type="EMBL" id="LAZR01001030">
    <property type="protein sequence ID" value="KKN52190.1"/>
    <property type="molecule type" value="Genomic_DNA"/>
</dbReference>
<protein>
    <submittedName>
        <fullName evidence="1">Uncharacterized protein</fullName>
    </submittedName>
</protein>
<evidence type="ECO:0000313" key="1">
    <source>
        <dbReference type="EMBL" id="KKN52190.1"/>
    </source>
</evidence>
<comment type="caution">
    <text evidence="1">The sequence shown here is derived from an EMBL/GenBank/DDBJ whole genome shotgun (WGS) entry which is preliminary data.</text>
</comment>
<gene>
    <name evidence="1" type="ORF">LCGC14_0615400</name>
</gene>
<organism evidence="1">
    <name type="scientific">marine sediment metagenome</name>
    <dbReference type="NCBI Taxonomy" id="412755"/>
    <lineage>
        <taxon>unclassified sequences</taxon>
        <taxon>metagenomes</taxon>
        <taxon>ecological metagenomes</taxon>
    </lineage>
</organism>
<reference evidence="1" key="1">
    <citation type="journal article" date="2015" name="Nature">
        <title>Complex archaea that bridge the gap between prokaryotes and eukaryotes.</title>
        <authorList>
            <person name="Spang A."/>
            <person name="Saw J.H."/>
            <person name="Jorgensen S.L."/>
            <person name="Zaremba-Niedzwiedzka K."/>
            <person name="Martijn J."/>
            <person name="Lind A.E."/>
            <person name="van Eijk R."/>
            <person name="Schleper C."/>
            <person name="Guy L."/>
            <person name="Ettema T.J."/>
        </authorList>
    </citation>
    <scope>NUCLEOTIDE SEQUENCE</scope>
</reference>